<dbReference type="PANTHER" id="PTHR12558">
    <property type="entry name" value="CELL DIVISION CYCLE 16,23,27"/>
    <property type="match status" value="1"/>
</dbReference>
<dbReference type="AlphaFoldDB" id="A0A1X7NJX8"/>
<proteinExistence type="predicted"/>
<dbReference type="PANTHER" id="PTHR12558:SF33">
    <property type="entry name" value="BLL7664 PROTEIN"/>
    <property type="match status" value="1"/>
</dbReference>
<protein>
    <recommendedName>
        <fullName evidence="1">DUF5107 domain-containing protein</fullName>
    </recommendedName>
</protein>
<dbReference type="InterPro" id="IPR011990">
    <property type="entry name" value="TPR-like_helical_dom_sf"/>
</dbReference>
<gene>
    <name evidence="2" type="ORF">SAMN06295885_1454</name>
</gene>
<feature type="domain" description="DUF5107" evidence="1">
    <location>
        <begin position="58"/>
        <end position="370"/>
    </location>
</feature>
<dbReference type="STRING" id="1891671.SAMN06295885_1454"/>
<name>A0A1X7NJX8_9MICO</name>
<dbReference type="InterPro" id="IPR033396">
    <property type="entry name" value="DUF5107"/>
</dbReference>
<accession>A0A1X7NJX8</accession>
<dbReference type="EMBL" id="FXBM01000001">
    <property type="protein sequence ID" value="SMH38159.1"/>
    <property type="molecule type" value="Genomic_DNA"/>
</dbReference>
<keyword evidence="3" id="KW-1185">Reference proteome</keyword>
<dbReference type="Proteomes" id="UP000193711">
    <property type="component" value="Unassembled WGS sequence"/>
</dbReference>
<evidence type="ECO:0000259" key="1">
    <source>
        <dbReference type="Pfam" id="PF17128"/>
    </source>
</evidence>
<dbReference type="Gene3D" id="1.25.40.10">
    <property type="entry name" value="Tetratricopeptide repeat domain"/>
    <property type="match status" value="3"/>
</dbReference>
<reference evidence="3" key="1">
    <citation type="submission" date="2017-04" db="EMBL/GenBank/DDBJ databases">
        <authorList>
            <person name="Varghese N."/>
            <person name="Submissions S."/>
        </authorList>
    </citation>
    <scope>NUCLEOTIDE SEQUENCE [LARGE SCALE GENOMIC DNA]</scope>
    <source>
        <strain evidence="3">VKM Ac-2121</strain>
    </source>
</reference>
<dbReference type="OrthoDB" id="174931at2"/>
<dbReference type="Pfam" id="PF17128">
    <property type="entry name" value="DUF5107"/>
    <property type="match status" value="1"/>
</dbReference>
<sequence>MLNAESKLILPPVPADQADAAVAVWSEPLVIDTYLPGEPDRYPAFLDSRVYQGSSGRVFPLPFHERIAAEKSPHPWDAVHLENRWLRLVVLPQLGGRLHIAYDKSAEYDVFYRNNVIKPALVGLAGPWISGGIEFNWPQHHRPATFLPTDVSIEHEADGSVTVWCSDHDPFARMKGMHGIRLRPDSSLIEARVRLFNRSDETQTFLWWANVAAAVNDDYQSFFPTDVEYVADHAKRAVVSFPRVEGEYYGVDYPSRVDAEHPDADRLDWYRNIPVPTSYMVTETADAFFGGYDHGRRAGFVHWADRAISPGKKQWTWGDAPFGHAWDANLTDTDGPYVELMAGVYTDNQPDFSFLAPGETKAFSQYWYPITEIGPAQQATRDAALRLDLVDESVLRIGVVVTAVRTGLEIVVHGASPDRSLHDAEPGSPVVVDRELPPGVRLADLVVEVRHGGRLLVALRGSAVDRAEPRGEAPAPAVAPPAPAEVGTTEELFLIGQYLQQYRHATRSPEPYWEEALRRDPSDVRSNVALAAHRHSAARYDEARALLTTALQRQLAWAPNPADGEALFRLGLALRRLGRAPEASEAFAKAAWNAAWSGPASLALARLVGAADAARTEELLRTVLRHDAENLQARDLLVLALRALGRSDEAGRLLAETLALDPLDQWARHLAGESMTADAPTLLDIALEYASAGWDEEALEVLDRAESAAAATAPGQVNVGPLVGYHRASLLARSGRASEAREARARASRSDATHCLPSRLDDVAVLEEAARLDPRDGLARSLLGSWLYDRGRGGEAMEAWRSALDAGLDDSRAALVERNLGVASYNVLHDADLAARYYASARTRLPDDARLLFEADQLAERRGESPAARLATLEARPALVEERDDLSVVSARLLTAVGRHGEALRALASRRFQPWEGGEGEVLGAWDDASLAAARHALASGDPDTARSAVLAALTPPSTLGEARHTLATTAELHLALGDALAAHGDSEGARAAWRESSRATGDFAGMAAQPFTERSAAAILALARLGDARAAGEVLDRFEAYVDDLAAAPGEVDYFATSLPAMLLFHTDPQLLRDEEVARLRRVVAELRAALPAAVPDAS</sequence>
<dbReference type="RefSeq" id="WP_085475833.1">
    <property type="nucleotide sequence ID" value="NZ_FXBM01000001.1"/>
</dbReference>
<evidence type="ECO:0000313" key="2">
    <source>
        <dbReference type="EMBL" id="SMH38159.1"/>
    </source>
</evidence>
<dbReference type="SUPFAM" id="SSF48452">
    <property type="entry name" value="TPR-like"/>
    <property type="match status" value="2"/>
</dbReference>
<evidence type="ECO:0000313" key="3">
    <source>
        <dbReference type="Proteomes" id="UP000193711"/>
    </source>
</evidence>
<organism evidence="2 3">
    <name type="scientific">Rathayibacter oskolensis</name>
    <dbReference type="NCBI Taxonomy" id="1891671"/>
    <lineage>
        <taxon>Bacteria</taxon>
        <taxon>Bacillati</taxon>
        <taxon>Actinomycetota</taxon>
        <taxon>Actinomycetes</taxon>
        <taxon>Micrococcales</taxon>
        <taxon>Microbacteriaceae</taxon>
        <taxon>Rathayibacter</taxon>
    </lineage>
</organism>